<keyword evidence="4" id="KW-1185">Reference proteome</keyword>
<comment type="caution">
    <text evidence="3">The sequence shown here is derived from an EMBL/GenBank/DDBJ whole genome shotgun (WGS) entry which is preliminary data.</text>
</comment>
<feature type="domain" description="Pyrrolo-quinoline quinone repeat" evidence="2">
    <location>
        <begin position="33"/>
        <end position="214"/>
    </location>
</feature>
<evidence type="ECO:0000259" key="2">
    <source>
        <dbReference type="Pfam" id="PF13360"/>
    </source>
</evidence>
<evidence type="ECO:0000313" key="3">
    <source>
        <dbReference type="EMBL" id="GAA5806525.1"/>
    </source>
</evidence>
<dbReference type="EMBL" id="BAABUJ010000069">
    <property type="protein sequence ID" value="GAA5806525.1"/>
    <property type="molecule type" value="Genomic_DNA"/>
</dbReference>
<sequence length="263" mass="28616">MLLDYSEKGVKLDTSSSAKMEFTRDDMLICAVNGYVYAIHKKDGTILWERYIAITASVISVYVSDNDRVIAAGVGATHSIDLMTGEIIWSNNMKGFGYSEVSIVTTPSGIVKPLQLLENETDDLYLPPRYETVTQDQQVIIACSKGGAVAIDFNTGDTLWQYDCPGGGYRIPVAIIEPPNQELGRPTQLAYVGSGRYIYCLNARTGCLVWSVSLSWNVLGPGHITLASPWSSKLAAETNTAFSQNPSAQAANGNSSRRNKNNT</sequence>
<dbReference type="SMART" id="SM00564">
    <property type="entry name" value="PQQ"/>
    <property type="match status" value="3"/>
</dbReference>
<protein>
    <recommendedName>
        <fullName evidence="2">Pyrrolo-quinoline quinone repeat domain-containing protein</fullName>
    </recommendedName>
</protein>
<name>A0ABP9YI47_9FUNG</name>
<dbReference type="Proteomes" id="UP001476247">
    <property type="component" value="Unassembled WGS sequence"/>
</dbReference>
<dbReference type="Pfam" id="PF13360">
    <property type="entry name" value="PQQ_2"/>
    <property type="match status" value="1"/>
</dbReference>
<dbReference type="Gene3D" id="2.130.10.10">
    <property type="entry name" value="YVTN repeat-like/Quinoprotein amine dehydrogenase"/>
    <property type="match status" value="2"/>
</dbReference>
<evidence type="ECO:0000313" key="4">
    <source>
        <dbReference type="Proteomes" id="UP001476247"/>
    </source>
</evidence>
<organism evidence="3 4">
    <name type="scientific">Helicostylum pulchrum</name>
    <dbReference type="NCBI Taxonomy" id="562976"/>
    <lineage>
        <taxon>Eukaryota</taxon>
        <taxon>Fungi</taxon>
        <taxon>Fungi incertae sedis</taxon>
        <taxon>Mucoromycota</taxon>
        <taxon>Mucoromycotina</taxon>
        <taxon>Mucoromycetes</taxon>
        <taxon>Mucorales</taxon>
        <taxon>Mucorineae</taxon>
        <taxon>Mucoraceae</taxon>
        <taxon>Helicostylum</taxon>
    </lineage>
</organism>
<dbReference type="SUPFAM" id="SSF50998">
    <property type="entry name" value="Quinoprotein alcohol dehydrogenase-like"/>
    <property type="match status" value="1"/>
</dbReference>
<dbReference type="InterPro" id="IPR011047">
    <property type="entry name" value="Quinoprotein_ADH-like_sf"/>
</dbReference>
<dbReference type="InterPro" id="IPR018391">
    <property type="entry name" value="PQQ_b-propeller_rpt"/>
</dbReference>
<accession>A0ABP9YI47</accession>
<proteinExistence type="predicted"/>
<feature type="region of interest" description="Disordered" evidence="1">
    <location>
        <begin position="243"/>
        <end position="263"/>
    </location>
</feature>
<reference evidence="3 4" key="1">
    <citation type="submission" date="2024-04" db="EMBL/GenBank/DDBJ databases">
        <title>genome sequences of Mucor flavus KT1a and Helicostylum pulchrum KT1b strains isolation_sourced from the surface of a dry-aged beef.</title>
        <authorList>
            <person name="Toyotome T."/>
            <person name="Hosono M."/>
            <person name="Torimaru M."/>
            <person name="Fukuda K."/>
            <person name="Mikami N."/>
        </authorList>
    </citation>
    <scope>NUCLEOTIDE SEQUENCE [LARGE SCALE GENOMIC DNA]</scope>
    <source>
        <strain evidence="3 4">KT1b</strain>
    </source>
</reference>
<dbReference type="InterPro" id="IPR002372">
    <property type="entry name" value="PQQ_rpt_dom"/>
</dbReference>
<dbReference type="InterPro" id="IPR015943">
    <property type="entry name" value="WD40/YVTN_repeat-like_dom_sf"/>
</dbReference>
<evidence type="ECO:0000256" key="1">
    <source>
        <dbReference type="SAM" id="MobiDB-lite"/>
    </source>
</evidence>
<dbReference type="PANTHER" id="PTHR34512:SF30">
    <property type="entry name" value="OUTER MEMBRANE PROTEIN ASSEMBLY FACTOR BAMB"/>
    <property type="match status" value="1"/>
</dbReference>
<dbReference type="PANTHER" id="PTHR34512">
    <property type="entry name" value="CELL SURFACE PROTEIN"/>
    <property type="match status" value="1"/>
</dbReference>
<gene>
    <name evidence="3" type="ORF">HPULCUR_012061</name>
</gene>
<feature type="compositionally biased region" description="Polar residues" evidence="1">
    <location>
        <begin position="243"/>
        <end position="256"/>
    </location>
</feature>